<evidence type="ECO:0000313" key="2">
    <source>
        <dbReference type="Proteomes" id="UP000630528"/>
    </source>
</evidence>
<accession>A0A934WLW9</accession>
<organism evidence="1 2">
    <name type="scientific">Ramlibacter ginsenosidimutans</name>
    <dbReference type="NCBI Taxonomy" id="502333"/>
    <lineage>
        <taxon>Bacteria</taxon>
        <taxon>Pseudomonadati</taxon>
        <taxon>Pseudomonadota</taxon>
        <taxon>Betaproteobacteria</taxon>
        <taxon>Burkholderiales</taxon>
        <taxon>Comamonadaceae</taxon>
        <taxon>Ramlibacter</taxon>
    </lineage>
</organism>
<dbReference type="PANTHER" id="PTHR42194">
    <property type="entry name" value="UPF0276 PROTEIN HI_1600"/>
    <property type="match status" value="1"/>
</dbReference>
<proteinExistence type="predicted"/>
<dbReference type="SUPFAM" id="SSF51658">
    <property type="entry name" value="Xylose isomerase-like"/>
    <property type="match status" value="1"/>
</dbReference>
<protein>
    <submittedName>
        <fullName evidence="1">DUF692 family protein</fullName>
    </submittedName>
</protein>
<dbReference type="InterPro" id="IPR007801">
    <property type="entry name" value="MbnB/TglH/ChrH"/>
</dbReference>
<gene>
    <name evidence="1" type="ORF">JJB11_13975</name>
</gene>
<reference evidence="1" key="1">
    <citation type="journal article" date="2012" name="J. Microbiol. Biotechnol.">
        <title>Ramlibacter ginsenosidimutans sp. nov., with ginsenoside-converting activity.</title>
        <authorList>
            <person name="Wang L."/>
            <person name="An D.S."/>
            <person name="Kim S.G."/>
            <person name="Jin F.X."/>
            <person name="Kim S.C."/>
            <person name="Lee S.T."/>
            <person name="Im W.T."/>
        </authorList>
    </citation>
    <scope>NUCLEOTIDE SEQUENCE</scope>
    <source>
        <strain evidence="1">KACC 17527</strain>
    </source>
</reference>
<name>A0A934WLW9_9BURK</name>
<dbReference type="EMBL" id="JAEPWM010000005">
    <property type="protein sequence ID" value="MBK6007204.1"/>
    <property type="molecule type" value="Genomic_DNA"/>
</dbReference>
<evidence type="ECO:0000313" key="1">
    <source>
        <dbReference type="EMBL" id="MBK6007204.1"/>
    </source>
</evidence>
<dbReference type="PANTHER" id="PTHR42194:SF1">
    <property type="entry name" value="UPF0276 PROTEIN HI_1600"/>
    <property type="match status" value="1"/>
</dbReference>
<reference evidence="1" key="2">
    <citation type="submission" date="2021-01" db="EMBL/GenBank/DDBJ databases">
        <authorList>
            <person name="Kang M."/>
        </authorList>
    </citation>
    <scope>NUCLEOTIDE SEQUENCE</scope>
    <source>
        <strain evidence="1">KACC 17527</strain>
    </source>
</reference>
<dbReference type="NCBIfam" id="NF003818">
    <property type="entry name" value="PRK05409.1"/>
    <property type="match status" value="1"/>
</dbReference>
<dbReference type="Gene3D" id="3.20.20.150">
    <property type="entry name" value="Divalent-metal-dependent TIM barrel enzymes"/>
    <property type="match status" value="1"/>
</dbReference>
<dbReference type="Proteomes" id="UP000630528">
    <property type="component" value="Unassembled WGS sequence"/>
</dbReference>
<keyword evidence="2" id="KW-1185">Reference proteome</keyword>
<dbReference type="InterPro" id="IPR036237">
    <property type="entry name" value="Xyl_isomerase-like_sf"/>
</dbReference>
<sequence>MDYLEVTPETIAEVRGEQIVLSPEIVTELKNAGRDVKIVVHGVSLSIGSHNGWQSTYLRLLDKLMSQVNVSWHSEHLGYTRVDDQHLGIMLALPRTEQVLDLVCERVLRLNSTFGIPFLLENIVHVLPPYPQGYSPAAFLNAIAARTGCGLLLDIYNLECDAHNHGLDIPAFLAELNGRAVRELHLACGVEHNGFLLDVHSKLVRPCTVALAQQVLTGVAPQAELVVYEFMPEAVPGLGREAIGCELARLRDSLGGAC</sequence>
<dbReference type="Pfam" id="PF05114">
    <property type="entry name" value="MbnB_TglH_ChrH"/>
    <property type="match status" value="1"/>
</dbReference>
<dbReference type="AlphaFoldDB" id="A0A934WLW9"/>
<comment type="caution">
    <text evidence="1">The sequence shown here is derived from an EMBL/GenBank/DDBJ whole genome shotgun (WGS) entry which is preliminary data.</text>
</comment>